<organism evidence="1 2">
    <name type="scientific">Pseudomonas frederiksbergensis</name>
    <dbReference type="NCBI Taxonomy" id="104087"/>
    <lineage>
        <taxon>Bacteria</taxon>
        <taxon>Pseudomonadati</taxon>
        <taxon>Pseudomonadota</taxon>
        <taxon>Gammaproteobacteria</taxon>
        <taxon>Pseudomonadales</taxon>
        <taxon>Pseudomonadaceae</taxon>
        <taxon>Pseudomonas</taxon>
    </lineage>
</organism>
<sequence>MKTQVMVLAALMLAGCGTVQTVVRSDEAAAKSLKERKSYCGAVPRIYSGVTYDFCYLNAPLESGIDAQTHTTIPVVVLVDAVVSGVADTLLLPYTVYRQHADGSIIVNE</sequence>
<dbReference type="InterPro" id="IPR010780">
    <property type="entry name" value="DUF1375"/>
</dbReference>
<dbReference type="OrthoDB" id="8547342at2"/>
<protein>
    <recommendedName>
        <fullName evidence="3">YceK/YidQ family lipoprotein</fullName>
    </recommendedName>
</protein>
<gene>
    <name evidence="1" type="ORF">BK666_05520</name>
</gene>
<dbReference type="Proteomes" id="UP000285349">
    <property type="component" value="Unassembled WGS sequence"/>
</dbReference>
<accession>A0A423KC16</accession>
<dbReference type="RefSeq" id="WP_123508705.1">
    <property type="nucleotide sequence ID" value="NZ_MOBQ01000007.1"/>
</dbReference>
<reference evidence="1 2" key="1">
    <citation type="submission" date="2016-10" db="EMBL/GenBank/DDBJ databases">
        <title>Comparative genome analysis of multiple Pseudomonas spp. focuses on biocontrol and plant growth promoting traits.</title>
        <authorList>
            <person name="Tao X.-Y."/>
            <person name="Taylor C.G."/>
        </authorList>
    </citation>
    <scope>NUCLEOTIDE SEQUENCE [LARGE SCALE GENOMIC DNA]</scope>
    <source>
        <strain evidence="1 2">37A10</strain>
    </source>
</reference>
<comment type="caution">
    <text evidence="1">The sequence shown here is derived from an EMBL/GenBank/DDBJ whole genome shotgun (WGS) entry which is preliminary data.</text>
</comment>
<evidence type="ECO:0000313" key="1">
    <source>
        <dbReference type="EMBL" id="RON49869.1"/>
    </source>
</evidence>
<proteinExistence type="predicted"/>
<dbReference type="Pfam" id="PF07119">
    <property type="entry name" value="DUF1375"/>
    <property type="match status" value="1"/>
</dbReference>
<dbReference type="AlphaFoldDB" id="A0A423KC16"/>
<evidence type="ECO:0008006" key="3">
    <source>
        <dbReference type="Google" id="ProtNLM"/>
    </source>
</evidence>
<name>A0A423KC16_9PSED</name>
<evidence type="ECO:0000313" key="2">
    <source>
        <dbReference type="Proteomes" id="UP000285349"/>
    </source>
</evidence>
<dbReference type="EMBL" id="MOBQ01000007">
    <property type="protein sequence ID" value="RON49869.1"/>
    <property type="molecule type" value="Genomic_DNA"/>
</dbReference>
<dbReference type="PROSITE" id="PS51257">
    <property type="entry name" value="PROKAR_LIPOPROTEIN"/>
    <property type="match status" value="1"/>
</dbReference>